<sequence>MPFNYVSFCSGCSFLHISTNNVLLLDRQIDGTYLQLRLIMDDREVASLTLADKFDDNLLKRVIIRNDSQYHYTIERLSVDPDLRIDTCLDGLMLSIALQEVRINGGQTLYLMSGIDELLWRYIKYGFYPAPERVNFQNKQAGRKGRWFWQGDLVIPFDERYAMSKKHFLYKSFIEISLGYLNEDISKNYKFRGYREKRARGLR</sequence>
<proteinExistence type="predicted"/>
<name>A0ABV2SFB8_9GAMM</name>
<keyword evidence="2" id="KW-1185">Reference proteome</keyword>
<reference evidence="1 2" key="1">
    <citation type="submission" date="2024-06" db="EMBL/GenBank/DDBJ databases">
        <title>Genomic Encyclopedia of Type Strains, Phase V (KMG-V): Genome sequencing to study the core and pangenomes of soil and plant-associated prokaryotes.</title>
        <authorList>
            <person name="Whitman W."/>
        </authorList>
    </citation>
    <scope>NUCLEOTIDE SEQUENCE [LARGE SCALE GENOMIC DNA]</scope>
    <source>
        <strain evidence="1 2">NE40</strain>
    </source>
</reference>
<comment type="caution">
    <text evidence="1">The sequence shown here is derived from an EMBL/GenBank/DDBJ whole genome shotgun (WGS) entry which is preliminary data.</text>
</comment>
<gene>
    <name evidence="1" type="ORF">V5J35_001652</name>
</gene>
<organism evidence="1 2">
    <name type="scientific">Endozoicomonas lisbonensis</name>
    <dbReference type="NCBI Taxonomy" id="3120522"/>
    <lineage>
        <taxon>Bacteria</taxon>
        <taxon>Pseudomonadati</taxon>
        <taxon>Pseudomonadota</taxon>
        <taxon>Gammaproteobacteria</taxon>
        <taxon>Oceanospirillales</taxon>
        <taxon>Endozoicomonadaceae</taxon>
        <taxon>Endozoicomonas</taxon>
    </lineage>
</organism>
<evidence type="ECO:0000313" key="1">
    <source>
        <dbReference type="EMBL" id="MET4756460.1"/>
    </source>
</evidence>
<accession>A0ABV2SFB8</accession>
<protein>
    <submittedName>
        <fullName evidence="1">Uncharacterized protein</fullName>
    </submittedName>
</protein>
<dbReference type="Proteomes" id="UP001549366">
    <property type="component" value="Unassembled WGS sequence"/>
</dbReference>
<evidence type="ECO:0000313" key="2">
    <source>
        <dbReference type="Proteomes" id="UP001549366"/>
    </source>
</evidence>
<dbReference type="EMBL" id="JBEWTB010000002">
    <property type="protein sequence ID" value="MET4756460.1"/>
    <property type="molecule type" value="Genomic_DNA"/>
</dbReference>